<organism evidence="1 2">
    <name type="scientific">Vigna angularis var. angularis</name>
    <dbReference type="NCBI Taxonomy" id="157739"/>
    <lineage>
        <taxon>Eukaryota</taxon>
        <taxon>Viridiplantae</taxon>
        <taxon>Streptophyta</taxon>
        <taxon>Embryophyta</taxon>
        <taxon>Tracheophyta</taxon>
        <taxon>Spermatophyta</taxon>
        <taxon>Magnoliopsida</taxon>
        <taxon>eudicotyledons</taxon>
        <taxon>Gunneridae</taxon>
        <taxon>Pentapetalae</taxon>
        <taxon>rosids</taxon>
        <taxon>fabids</taxon>
        <taxon>Fabales</taxon>
        <taxon>Fabaceae</taxon>
        <taxon>Papilionoideae</taxon>
        <taxon>50 kb inversion clade</taxon>
        <taxon>NPAAA clade</taxon>
        <taxon>indigoferoid/millettioid clade</taxon>
        <taxon>Phaseoleae</taxon>
        <taxon>Vigna</taxon>
    </lineage>
</organism>
<dbReference type="EMBL" id="AP015039">
    <property type="protein sequence ID" value="BAT90520.1"/>
    <property type="molecule type" value="Genomic_DNA"/>
</dbReference>
<dbReference type="AlphaFoldDB" id="A0A0S3SCB7"/>
<name>A0A0S3SCB7_PHAAN</name>
<reference evidence="1 2" key="1">
    <citation type="journal article" date="2015" name="Sci. Rep.">
        <title>The power of single molecule real-time sequencing technology in the de novo assembly of a eukaryotic genome.</title>
        <authorList>
            <person name="Sakai H."/>
            <person name="Naito K."/>
            <person name="Ogiso-Tanaka E."/>
            <person name="Takahashi Y."/>
            <person name="Iseki K."/>
            <person name="Muto C."/>
            <person name="Satou K."/>
            <person name="Teruya K."/>
            <person name="Shiroma A."/>
            <person name="Shimoji M."/>
            <person name="Hirano T."/>
            <person name="Itoh T."/>
            <person name="Kaga A."/>
            <person name="Tomooka N."/>
        </authorList>
    </citation>
    <scope>NUCLEOTIDE SEQUENCE [LARGE SCALE GENOMIC DNA]</scope>
    <source>
        <strain evidence="2">cv. Shumari</strain>
    </source>
</reference>
<evidence type="ECO:0000313" key="2">
    <source>
        <dbReference type="Proteomes" id="UP000291084"/>
    </source>
</evidence>
<accession>A0A0S3SCB7</accession>
<evidence type="ECO:0000313" key="1">
    <source>
        <dbReference type="EMBL" id="BAT90520.1"/>
    </source>
</evidence>
<protein>
    <submittedName>
        <fullName evidence="1">Uncharacterized protein</fullName>
    </submittedName>
</protein>
<gene>
    <name evidence="1" type="primary">Vigan.06G177800</name>
    <name evidence="1" type="ORF">VIGAN_06177800</name>
</gene>
<proteinExistence type="predicted"/>
<dbReference type="Proteomes" id="UP000291084">
    <property type="component" value="Chromosome 6"/>
</dbReference>
<sequence length="73" mass="8399">MELEPRKSMNTKVLRRKKAEVPHCEEDVVVAQERGHCDGDVEGQVDIDHGDKRFIGKLRHKRLLTSALIEPRP</sequence>
<keyword evidence="2" id="KW-1185">Reference proteome</keyword>